<reference evidence="2 3" key="1">
    <citation type="submission" date="2019-04" db="EMBL/GenBank/DDBJ databases">
        <title>Comparative genomics and transcriptomics to analyze fruiting body development in filamentous ascomycetes.</title>
        <authorList>
            <consortium name="DOE Joint Genome Institute"/>
            <person name="Lutkenhaus R."/>
            <person name="Traeger S."/>
            <person name="Breuer J."/>
            <person name="Kuo A."/>
            <person name="Lipzen A."/>
            <person name="Pangilinan J."/>
            <person name="Dilworth D."/>
            <person name="Sandor L."/>
            <person name="Poggeler S."/>
            <person name="Barry K."/>
            <person name="Grigoriev I.V."/>
            <person name="Nowrousian M."/>
        </authorList>
    </citation>
    <scope>NUCLEOTIDE SEQUENCE [LARGE SCALE GENOMIC DNA]</scope>
    <source>
        <strain evidence="2 3">CBS 389.68</strain>
    </source>
</reference>
<dbReference type="CDD" id="cd02440">
    <property type="entry name" value="AdoMet_MTases"/>
    <property type="match status" value="1"/>
</dbReference>
<protein>
    <submittedName>
        <fullName evidence="2">Methyltransferase domain-containing protein</fullName>
    </submittedName>
</protein>
<name>A0A4S2MLZ8_9PEZI</name>
<keyword evidence="2" id="KW-0489">Methyltransferase</keyword>
<keyword evidence="3" id="KW-1185">Reference proteome</keyword>
<dbReference type="InterPro" id="IPR029063">
    <property type="entry name" value="SAM-dependent_MTases_sf"/>
</dbReference>
<feature type="region of interest" description="Disordered" evidence="1">
    <location>
        <begin position="1"/>
        <end position="67"/>
    </location>
</feature>
<dbReference type="SUPFAM" id="SSF53335">
    <property type="entry name" value="S-adenosyl-L-methionine-dependent methyltransferases"/>
    <property type="match status" value="1"/>
</dbReference>
<evidence type="ECO:0000313" key="3">
    <source>
        <dbReference type="Proteomes" id="UP000298138"/>
    </source>
</evidence>
<accession>A0A4S2MLZ8</accession>
<dbReference type="AlphaFoldDB" id="A0A4S2MLZ8"/>
<gene>
    <name evidence="2" type="ORF">EX30DRAFT_169411</name>
</gene>
<dbReference type="PANTHER" id="PTHR43591">
    <property type="entry name" value="METHYLTRANSFERASE"/>
    <property type="match status" value="1"/>
</dbReference>
<dbReference type="Proteomes" id="UP000298138">
    <property type="component" value="Unassembled WGS sequence"/>
</dbReference>
<dbReference type="Pfam" id="PF13489">
    <property type="entry name" value="Methyltransf_23"/>
    <property type="match status" value="1"/>
</dbReference>
<dbReference type="InParanoid" id="A0A4S2MLZ8"/>
<dbReference type="STRING" id="341454.A0A4S2MLZ8"/>
<dbReference type="PANTHER" id="PTHR43591:SF24">
    <property type="entry name" value="2-METHOXY-6-POLYPRENYL-1,4-BENZOQUINOL METHYLASE, MITOCHONDRIAL"/>
    <property type="match status" value="1"/>
</dbReference>
<sequence>MASATPPPTTGPTATSGSQPATASPVPEAPKDDIPSSIEADDSADFSDYNDSHRSVASSTQSLSSSIRDHVYANGRQYHRKSADEDNQYLLPSDETELDRLDMVHHLYLTTLDGELYKAPIVGDPPNVLDCGTGTGIWALDFGSLHPGSHVIGVDLAPNQPTWTYPNVEFQTDDLEKEWTFKKNHFNYIHSRGLGTSIRDWERYTKQMFEHAAPGALVELSEYSLESSCDDDSMPEDSMSVQWSDAMADALEKIGVYVRRFSPLFFREHLEAAGFVDIKVFIYKIPRGSWPKQRKFKYLGAVCAEASRSGFEAHAMLPMTRLLGMSEEDARQLCIGAFENLMLGKEHCYQYHWQIVGRKPESQGA</sequence>
<organism evidence="2 3">
    <name type="scientific">Ascodesmis nigricans</name>
    <dbReference type="NCBI Taxonomy" id="341454"/>
    <lineage>
        <taxon>Eukaryota</taxon>
        <taxon>Fungi</taxon>
        <taxon>Dikarya</taxon>
        <taxon>Ascomycota</taxon>
        <taxon>Pezizomycotina</taxon>
        <taxon>Pezizomycetes</taxon>
        <taxon>Pezizales</taxon>
        <taxon>Ascodesmidaceae</taxon>
        <taxon>Ascodesmis</taxon>
    </lineage>
</organism>
<dbReference type="GO" id="GO:0008168">
    <property type="term" value="F:methyltransferase activity"/>
    <property type="evidence" value="ECO:0007669"/>
    <property type="project" value="UniProtKB-KW"/>
</dbReference>
<keyword evidence="2" id="KW-0808">Transferase</keyword>
<dbReference type="EMBL" id="ML220146">
    <property type="protein sequence ID" value="TGZ78003.1"/>
    <property type="molecule type" value="Genomic_DNA"/>
</dbReference>
<dbReference type="OrthoDB" id="8300214at2759"/>
<evidence type="ECO:0000256" key="1">
    <source>
        <dbReference type="SAM" id="MobiDB-lite"/>
    </source>
</evidence>
<feature type="compositionally biased region" description="Low complexity" evidence="1">
    <location>
        <begin position="55"/>
        <end position="66"/>
    </location>
</feature>
<feature type="compositionally biased region" description="Pro residues" evidence="1">
    <location>
        <begin position="1"/>
        <end position="10"/>
    </location>
</feature>
<dbReference type="Gene3D" id="3.40.50.150">
    <property type="entry name" value="Vaccinia Virus protein VP39"/>
    <property type="match status" value="1"/>
</dbReference>
<dbReference type="GO" id="GO:0032259">
    <property type="term" value="P:methylation"/>
    <property type="evidence" value="ECO:0007669"/>
    <property type="project" value="UniProtKB-KW"/>
</dbReference>
<evidence type="ECO:0000313" key="2">
    <source>
        <dbReference type="EMBL" id="TGZ78003.1"/>
    </source>
</evidence>
<proteinExistence type="predicted"/>